<name>A0ABU2K4S5_9ACTN</name>
<sequence length="272" mass="28017">MSSTVTPMSPERHRAVRALLVAEAGRTSQPVAFVRRPVVRRTGFALVATAAAVSATVLATGDPSAPPDYGSWTALPETGPGLAPPPSGDIEMWASQCTDLTGGGVGIEGVTPDPDAAAEREVLVDRRGDYIFCLDLSPGSGTETDPLVAVTGIRSDGDSVQQGGATVYDRPVLLPAGEDVLLLRAPGEGEPVGDVLSAYGAAGSDVTGVELRLTDGTRITATVQSGLWAAWWPATVSTARLAELVVTGADGERLVDPDSVSLDWDRSGSPED</sequence>
<keyword evidence="2" id="KW-1185">Reference proteome</keyword>
<evidence type="ECO:0000313" key="2">
    <source>
        <dbReference type="Proteomes" id="UP001183222"/>
    </source>
</evidence>
<evidence type="ECO:0000313" key="1">
    <source>
        <dbReference type="EMBL" id="MDT0275188.1"/>
    </source>
</evidence>
<proteinExistence type="predicted"/>
<accession>A0ABU2K4S5</accession>
<dbReference type="Proteomes" id="UP001183222">
    <property type="component" value="Unassembled WGS sequence"/>
</dbReference>
<organism evidence="1 2">
    <name type="scientific">Blastococcus goldschmidtiae</name>
    <dbReference type="NCBI Taxonomy" id="3075546"/>
    <lineage>
        <taxon>Bacteria</taxon>
        <taxon>Bacillati</taxon>
        <taxon>Actinomycetota</taxon>
        <taxon>Actinomycetes</taxon>
        <taxon>Geodermatophilales</taxon>
        <taxon>Geodermatophilaceae</taxon>
        <taxon>Blastococcus</taxon>
    </lineage>
</organism>
<dbReference type="EMBL" id="JAVREI010000001">
    <property type="protein sequence ID" value="MDT0275188.1"/>
    <property type="molecule type" value="Genomic_DNA"/>
</dbReference>
<reference evidence="2" key="1">
    <citation type="submission" date="2023-07" db="EMBL/GenBank/DDBJ databases">
        <title>30 novel species of actinomycetes from the DSMZ collection.</title>
        <authorList>
            <person name="Nouioui I."/>
        </authorList>
    </citation>
    <scope>NUCLEOTIDE SEQUENCE [LARGE SCALE GENOMIC DNA]</scope>
    <source>
        <strain evidence="2">DSM 46792</strain>
    </source>
</reference>
<protein>
    <submittedName>
        <fullName evidence="1">Uncharacterized protein</fullName>
    </submittedName>
</protein>
<dbReference type="RefSeq" id="WP_311343997.1">
    <property type="nucleotide sequence ID" value="NZ_JAVREI010000001.1"/>
</dbReference>
<comment type="caution">
    <text evidence="1">The sequence shown here is derived from an EMBL/GenBank/DDBJ whole genome shotgun (WGS) entry which is preliminary data.</text>
</comment>
<gene>
    <name evidence="1" type="ORF">RM425_04680</name>
</gene>